<dbReference type="AlphaFoldDB" id="A0A9D4S702"/>
<evidence type="ECO:0000313" key="2">
    <source>
        <dbReference type="Proteomes" id="UP000828390"/>
    </source>
</evidence>
<organism evidence="1 2">
    <name type="scientific">Dreissena polymorpha</name>
    <name type="common">Zebra mussel</name>
    <name type="synonym">Mytilus polymorpha</name>
    <dbReference type="NCBI Taxonomy" id="45954"/>
    <lineage>
        <taxon>Eukaryota</taxon>
        <taxon>Metazoa</taxon>
        <taxon>Spiralia</taxon>
        <taxon>Lophotrochozoa</taxon>
        <taxon>Mollusca</taxon>
        <taxon>Bivalvia</taxon>
        <taxon>Autobranchia</taxon>
        <taxon>Heteroconchia</taxon>
        <taxon>Euheterodonta</taxon>
        <taxon>Imparidentia</taxon>
        <taxon>Neoheterodontei</taxon>
        <taxon>Myida</taxon>
        <taxon>Dreissenoidea</taxon>
        <taxon>Dreissenidae</taxon>
        <taxon>Dreissena</taxon>
    </lineage>
</organism>
<reference evidence="1" key="2">
    <citation type="submission" date="2020-11" db="EMBL/GenBank/DDBJ databases">
        <authorList>
            <person name="McCartney M.A."/>
            <person name="Auch B."/>
            <person name="Kono T."/>
            <person name="Mallez S."/>
            <person name="Becker A."/>
            <person name="Gohl D.M."/>
            <person name="Silverstein K.A.T."/>
            <person name="Koren S."/>
            <person name="Bechman K.B."/>
            <person name="Herman A."/>
            <person name="Abrahante J.E."/>
            <person name="Garbe J."/>
        </authorList>
    </citation>
    <scope>NUCLEOTIDE SEQUENCE</scope>
    <source>
        <strain evidence="1">Duluth1</strain>
        <tissue evidence="1">Whole animal</tissue>
    </source>
</reference>
<keyword evidence="2" id="KW-1185">Reference proteome</keyword>
<accession>A0A9D4S702</accession>
<sequence>MLLYLLLFHKRLPLLLSLLLLLKMMVIIISSSKEVDAAFQAEENGAHSVFANCAPLYADIRLLEKSLARVQTNKNLYLLTTFTAICPCMITQCKMGIFMSV</sequence>
<gene>
    <name evidence="1" type="ORF">DPMN_016239</name>
</gene>
<name>A0A9D4S702_DREPO</name>
<reference evidence="1" key="1">
    <citation type="journal article" date="2019" name="bioRxiv">
        <title>The Genome of the Zebra Mussel, Dreissena polymorpha: A Resource for Invasive Species Research.</title>
        <authorList>
            <person name="McCartney M.A."/>
            <person name="Auch B."/>
            <person name="Kono T."/>
            <person name="Mallez S."/>
            <person name="Zhang Y."/>
            <person name="Obille A."/>
            <person name="Becker A."/>
            <person name="Abrahante J.E."/>
            <person name="Garbe J."/>
            <person name="Badalamenti J.P."/>
            <person name="Herman A."/>
            <person name="Mangelson H."/>
            <person name="Liachko I."/>
            <person name="Sullivan S."/>
            <person name="Sone E.D."/>
            <person name="Koren S."/>
            <person name="Silverstein K.A.T."/>
            <person name="Beckman K.B."/>
            <person name="Gohl D.M."/>
        </authorList>
    </citation>
    <scope>NUCLEOTIDE SEQUENCE</scope>
    <source>
        <strain evidence="1">Duluth1</strain>
        <tissue evidence="1">Whole animal</tissue>
    </source>
</reference>
<dbReference type="EMBL" id="JAIWYP010000001">
    <property type="protein sequence ID" value="KAH3892127.1"/>
    <property type="molecule type" value="Genomic_DNA"/>
</dbReference>
<protein>
    <submittedName>
        <fullName evidence="1">Uncharacterized protein</fullName>
    </submittedName>
</protein>
<comment type="caution">
    <text evidence="1">The sequence shown here is derived from an EMBL/GenBank/DDBJ whole genome shotgun (WGS) entry which is preliminary data.</text>
</comment>
<evidence type="ECO:0000313" key="1">
    <source>
        <dbReference type="EMBL" id="KAH3892127.1"/>
    </source>
</evidence>
<dbReference type="Proteomes" id="UP000828390">
    <property type="component" value="Unassembled WGS sequence"/>
</dbReference>
<proteinExistence type="predicted"/>